<accession>A0A5N3ZZ16</accession>
<dbReference type="InterPro" id="IPR001251">
    <property type="entry name" value="CRAL-TRIO_dom"/>
</dbReference>
<sequence>MKGVTVEEEYGKSVKLRREDVMMLKEWAEKQPHLPDIPELHLIFFLQSCRFSTEKAKATIESFFTYRAHWTEFFRDRDPTLPQLRAQLEVAGFLPLPKKTTHGHQIILFRFLNTDPSRFDVNAQIKLFDMCVTQWLMKNGTCEGFAVVCDLKGVVLGHILRANLTSIKRGIMYVQEALFTRLISIHLVNAGSYMDRIMSMIRPFLNEELINMVHCHQNFTLPKDIPVECLPSDYGSLQPSFQELQDANIKRLMDYAEYFRNEDTYIADETKRAVGSVKTTDIFGVEGSFKKLDID</sequence>
<dbReference type="SMART" id="SM00516">
    <property type="entry name" value="SEC14"/>
    <property type="match status" value="1"/>
</dbReference>
<dbReference type="Gene3D" id="3.40.525.10">
    <property type="entry name" value="CRAL-TRIO lipid binding domain"/>
    <property type="match status" value="1"/>
</dbReference>
<dbReference type="AlphaFoldDB" id="A0A5N3ZZ16"/>
<evidence type="ECO:0000313" key="3">
    <source>
        <dbReference type="Proteomes" id="UP000327044"/>
    </source>
</evidence>
<keyword evidence="3" id="KW-1185">Reference proteome</keyword>
<evidence type="ECO:0000313" key="2">
    <source>
        <dbReference type="EMBL" id="KAB0790278.1"/>
    </source>
</evidence>
<feature type="domain" description="CRAL-TRIO" evidence="1">
    <location>
        <begin position="81"/>
        <end position="242"/>
    </location>
</feature>
<dbReference type="GO" id="GO:0016020">
    <property type="term" value="C:membrane"/>
    <property type="evidence" value="ECO:0007669"/>
    <property type="project" value="TreeGrafter"/>
</dbReference>
<dbReference type="InterPro" id="IPR036273">
    <property type="entry name" value="CRAL/TRIO_N_dom_sf"/>
</dbReference>
<proteinExistence type="predicted"/>
<dbReference type="Pfam" id="PF00650">
    <property type="entry name" value="CRAL_TRIO"/>
    <property type="match status" value="1"/>
</dbReference>
<organism evidence="2 3">
    <name type="scientific">Photinus pyralis</name>
    <name type="common">Common eastern firefly</name>
    <name type="synonym">Lampyris pyralis</name>
    <dbReference type="NCBI Taxonomy" id="7054"/>
    <lineage>
        <taxon>Eukaryota</taxon>
        <taxon>Metazoa</taxon>
        <taxon>Ecdysozoa</taxon>
        <taxon>Arthropoda</taxon>
        <taxon>Hexapoda</taxon>
        <taxon>Insecta</taxon>
        <taxon>Pterygota</taxon>
        <taxon>Neoptera</taxon>
        <taxon>Endopterygota</taxon>
        <taxon>Coleoptera</taxon>
        <taxon>Polyphaga</taxon>
        <taxon>Elateriformia</taxon>
        <taxon>Elateroidea</taxon>
        <taxon>Lampyridae</taxon>
        <taxon>Lampyrinae</taxon>
        <taxon>Photinus</taxon>
    </lineage>
</organism>
<evidence type="ECO:0000259" key="1">
    <source>
        <dbReference type="PROSITE" id="PS50191"/>
    </source>
</evidence>
<dbReference type="PANTHER" id="PTHR10174">
    <property type="entry name" value="ALPHA-TOCOPHEROL TRANSFER PROTEIN-RELATED"/>
    <property type="match status" value="1"/>
</dbReference>
<dbReference type="InParanoid" id="A0A5N3ZZ16"/>
<dbReference type="CDD" id="cd00170">
    <property type="entry name" value="SEC14"/>
    <property type="match status" value="1"/>
</dbReference>
<dbReference type="InterPro" id="IPR036865">
    <property type="entry name" value="CRAL-TRIO_dom_sf"/>
</dbReference>
<dbReference type="SUPFAM" id="SSF52087">
    <property type="entry name" value="CRAL/TRIO domain"/>
    <property type="match status" value="1"/>
</dbReference>
<protein>
    <recommendedName>
        <fullName evidence="1">CRAL-TRIO domain-containing protein</fullName>
    </recommendedName>
</protein>
<dbReference type="PANTHER" id="PTHR10174:SF213">
    <property type="entry name" value="CRAL-TRIO DOMAIN-CONTAINING PROTEIN"/>
    <property type="match status" value="1"/>
</dbReference>
<reference evidence="2 3" key="1">
    <citation type="journal article" date="2018" name="Elife">
        <title>Firefly genomes illuminate parallel origins of bioluminescence in beetles.</title>
        <authorList>
            <person name="Fallon T.R."/>
            <person name="Lower S.E."/>
            <person name="Chang C.H."/>
            <person name="Bessho-Uehara M."/>
            <person name="Martin G.J."/>
            <person name="Bewick A.J."/>
            <person name="Behringer M."/>
            <person name="Debat H.J."/>
            <person name="Wong I."/>
            <person name="Day J.C."/>
            <person name="Suvorov A."/>
            <person name="Silva C.J."/>
            <person name="Stanger-Hall K.F."/>
            <person name="Hall D.W."/>
            <person name="Schmitz R.J."/>
            <person name="Nelson D.R."/>
            <person name="Lewis S.M."/>
            <person name="Shigenobu S."/>
            <person name="Bybee S.M."/>
            <person name="Larracuente A.M."/>
            <person name="Oba Y."/>
            <person name="Weng J.K."/>
        </authorList>
    </citation>
    <scope>NUCLEOTIDE SEQUENCE [LARGE SCALE GENOMIC DNA]</scope>
    <source>
        <strain evidence="2">1611_PpyrPB1</strain>
        <tissue evidence="2">Whole body</tissue>
    </source>
</reference>
<dbReference type="EMBL" id="VVIM01001566">
    <property type="protein sequence ID" value="KAB0790278.1"/>
    <property type="molecule type" value="Genomic_DNA"/>
</dbReference>
<dbReference type="GO" id="GO:1902936">
    <property type="term" value="F:phosphatidylinositol bisphosphate binding"/>
    <property type="evidence" value="ECO:0007669"/>
    <property type="project" value="TreeGrafter"/>
</dbReference>
<name>A0A5N3ZZ16_PHOPY</name>
<comment type="caution">
    <text evidence="2">The sequence shown here is derived from an EMBL/GenBank/DDBJ whole genome shotgun (WGS) entry which is preliminary data.</text>
</comment>
<dbReference type="SUPFAM" id="SSF46938">
    <property type="entry name" value="CRAL/TRIO N-terminal domain"/>
    <property type="match status" value="1"/>
</dbReference>
<gene>
    <name evidence="2" type="ORF">PPYR_15378</name>
</gene>
<dbReference type="Proteomes" id="UP000327044">
    <property type="component" value="Unassembled WGS sequence"/>
</dbReference>
<dbReference type="PROSITE" id="PS50191">
    <property type="entry name" value="CRAL_TRIO"/>
    <property type="match status" value="1"/>
</dbReference>